<evidence type="ECO:0000259" key="3">
    <source>
        <dbReference type="PROSITE" id="PS50977"/>
    </source>
</evidence>
<sequence>MKQEERNAKTEHDIIHAFVRLMKEKGLKNIKVTDITREAGVGRGTFYLHYLDINDLLAKLEDRLMAILEEDLDQVMSEDFLHLTGQSERHADSLYGVVLKVLNRFDEERDMISTLLSEQGDLTLRNRIETLFRSKLHHTLKESGSRFFNNQKIPEEYTEEMIMGSVMAIVMHWLSKPDPESPKQIAQIIWDSQFVAPNDVLHEDN</sequence>
<dbReference type="InterPro" id="IPR039532">
    <property type="entry name" value="TetR_C_Firmicutes"/>
</dbReference>
<proteinExistence type="predicted"/>
<name>A0A2V1MZG4_9LACO</name>
<comment type="caution">
    <text evidence="4">The sequence shown here is derived from an EMBL/GenBank/DDBJ whole genome shotgun (WGS) entry which is preliminary data.</text>
</comment>
<dbReference type="GO" id="GO:0003677">
    <property type="term" value="F:DNA binding"/>
    <property type="evidence" value="ECO:0007669"/>
    <property type="project" value="UniProtKB-UniRule"/>
</dbReference>
<dbReference type="Pfam" id="PF00440">
    <property type="entry name" value="TetR_N"/>
    <property type="match status" value="1"/>
</dbReference>
<evidence type="ECO:0000256" key="1">
    <source>
        <dbReference type="ARBA" id="ARBA00023125"/>
    </source>
</evidence>
<feature type="DNA-binding region" description="H-T-H motif" evidence="2">
    <location>
        <begin position="31"/>
        <end position="50"/>
    </location>
</feature>
<dbReference type="PANTHER" id="PTHR43479">
    <property type="entry name" value="ACREF/ENVCD OPERON REPRESSOR-RELATED"/>
    <property type="match status" value="1"/>
</dbReference>
<accession>A0A2V1MZG4</accession>
<keyword evidence="5" id="KW-1185">Reference proteome</keyword>
<dbReference type="RefSeq" id="WP_109250306.1">
    <property type="nucleotide sequence ID" value="NZ_QCXQ01000002.1"/>
</dbReference>
<dbReference type="InterPro" id="IPR009057">
    <property type="entry name" value="Homeodomain-like_sf"/>
</dbReference>
<evidence type="ECO:0000313" key="5">
    <source>
        <dbReference type="Proteomes" id="UP000245080"/>
    </source>
</evidence>
<evidence type="ECO:0000256" key="2">
    <source>
        <dbReference type="PROSITE-ProRule" id="PRU00335"/>
    </source>
</evidence>
<protein>
    <submittedName>
        <fullName evidence="4">TetR/AcrR family transcriptional regulator</fullName>
    </submittedName>
</protein>
<dbReference type="Proteomes" id="UP000245080">
    <property type="component" value="Unassembled WGS sequence"/>
</dbReference>
<feature type="domain" description="HTH tetR-type" evidence="3">
    <location>
        <begin position="8"/>
        <end position="68"/>
    </location>
</feature>
<reference evidence="4 5" key="1">
    <citation type="journal article" date="2018" name="Int. J. Syst. Evol. Microbiol.">
        <title>Lactobacillus bambusae sp. nov., isolated from a traditional fermented Ma-bamboo shoots of Taiwan.</title>
        <authorList>
            <person name="Wang L.-T."/>
        </authorList>
    </citation>
    <scope>NUCLEOTIDE SEQUENCE [LARGE SCALE GENOMIC DNA]</scope>
    <source>
        <strain evidence="4 5">BS-W1</strain>
    </source>
</reference>
<dbReference type="Gene3D" id="1.10.357.10">
    <property type="entry name" value="Tetracycline Repressor, domain 2"/>
    <property type="match status" value="1"/>
</dbReference>
<dbReference type="InterPro" id="IPR050624">
    <property type="entry name" value="HTH-type_Tx_Regulator"/>
</dbReference>
<dbReference type="PRINTS" id="PR00455">
    <property type="entry name" value="HTHTETR"/>
</dbReference>
<dbReference type="EMBL" id="QCXQ01000002">
    <property type="protein sequence ID" value="PWG00359.1"/>
    <property type="molecule type" value="Genomic_DNA"/>
</dbReference>
<organism evidence="4 5">
    <name type="scientific">Levilactobacillus bambusae</name>
    <dbReference type="NCBI Taxonomy" id="2024736"/>
    <lineage>
        <taxon>Bacteria</taxon>
        <taxon>Bacillati</taxon>
        <taxon>Bacillota</taxon>
        <taxon>Bacilli</taxon>
        <taxon>Lactobacillales</taxon>
        <taxon>Lactobacillaceae</taxon>
        <taxon>Levilactobacillus</taxon>
    </lineage>
</organism>
<keyword evidence="1 2" id="KW-0238">DNA-binding</keyword>
<dbReference type="InterPro" id="IPR001647">
    <property type="entry name" value="HTH_TetR"/>
</dbReference>
<dbReference type="PROSITE" id="PS50977">
    <property type="entry name" value="HTH_TETR_2"/>
    <property type="match status" value="1"/>
</dbReference>
<dbReference type="AlphaFoldDB" id="A0A2V1MZG4"/>
<dbReference type="PANTHER" id="PTHR43479:SF11">
    <property type="entry name" value="ACREF_ENVCD OPERON REPRESSOR-RELATED"/>
    <property type="match status" value="1"/>
</dbReference>
<dbReference type="SUPFAM" id="SSF46689">
    <property type="entry name" value="Homeodomain-like"/>
    <property type="match status" value="1"/>
</dbReference>
<evidence type="ECO:0000313" key="4">
    <source>
        <dbReference type="EMBL" id="PWG00359.1"/>
    </source>
</evidence>
<gene>
    <name evidence="4" type="ORF">DCM90_05365</name>
</gene>
<dbReference type="Pfam" id="PF14278">
    <property type="entry name" value="TetR_C_8"/>
    <property type="match status" value="1"/>
</dbReference>
<dbReference type="OrthoDB" id="9810250at2"/>